<dbReference type="InterPro" id="IPR000873">
    <property type="entry name" value="AMP-dep_synth/lig_dom"/>
</dbReference>
<keyword evidence="6" id="KW-1185">Reference proteome</keyword>
<dbReference type="InterPro" id="IPR009081">
    <property type="entry name" value="PP-bd_ACP"/>
</dbReference>
<keyword evidence="2" id="KW-0597">Phosphoprotein</keyword>
<dbReference type="Pfam" id="PF00550">
    <property type="entry name" value="PP-binding"/>
    <property type="match status" value="1"/>
</dbReference>
<feature type="domain" description="Carrier" evidence="4">
    <location>
        <begin position="556"/>
        <end position="641"/>
    </location>
</feature>
<evidence type="ECO:0000256" key="1">
    <source>
        <dbReference type="ARBA" id="ARBA00022450"/>
    </source>
</evidence>
<reference evidence="5 6" key="1">
    <citation type="journal article" date="2018" name="Front. Microbiol.">
        <title>Genome-Wide Analysis of Corynespora cassiicola Leaf Fall Disease Putative Effectors.</title>
        <authorList>
            <person name="Lopez D."/>
            <person name="Ribeiro S."/>
            <person name="Label P."/>
            <person name="Fumanal B."/>
            <person name="Venisse J.S."/>
            <person name="Kohler A."/>
            <person name="de Oliveira R.R."/>
            <person name="Labutti K."/>
            <person name="Lipzen A."/>
            <person name="Lail K."/>
            <person name="Bauer D."/>
            <person name="Ohm R.A."/>
            <person name="Barry K.W."/>
            <person name="Spatafora J."/>
            <person name="Grigoriev I.V."/>
            <person name="Martin F.M."/>
            <person name="Pujade-Renaud V."/>
        </authorList>
    </citation>
    <scope>NUCLEOTIDE SEQUENCE [LARGE SCALE GENOMIC DNA]</scope>
    <source>
        <strain evidence="5 6">Philippines</strain>
    </source>
</reference>
<proteinExistence type="inferred from homology"/>
<dbReference type="PANTHER" id="PTHR43439:SF2">
    <property type="entry name" value="ENZYME, PUTATIVE (JCVI)-RELATED"/>
    <property type="match status" value="1"/>
</dbReference>
<evidence type="ECO:0000256" key="2">
    <source>
        <dbReference type="ARBA" id="ARBA00022553"/>
    </source>
</evidence>
<sequence length="1053" mass="116606">MGSLAIPEASNVTFNPPEIQSLTDFVDEIASADPQRPWVISPATDKLSGSWRTITFAEFAQAINGAAKWIRDTIGVGKGERQSVAYMGVNDQRYLVMVLALMKTNRRAVLLSLRNSAEAQAHLLKSTTCTHSLYTEGIDPELKILRNASGVIPEHQVPTFDEMLAIGRGQQSSGVGKEGMGEAVVVLHSSGSTGLPKPIPITAAWLASLYFQKYLNLPSDRRSSLDGIFRNDGEPLLIMAPLFHAMGLACILRSLYTGPVVLAPASRRMDAGLTREVLSERKASAAILPPSILDELTETEEGLAALSTLKHVSYGGAPLSRDAGDKIIGIVTLHNVYGSTEAALISKLDPVDPKDWQWYEWHSSSGAYMEEAGDGQYELVIKPSSEYPYRTVFYTFPGLEEWRTKDLWRPHPQKRGLWTYSGRRDDVIVFSNGEKFTPLLFEAAVESHPLVRGAVVVGQNRFQPGLIVEPHEFDNPDHLLEQIWPTVDKANQEAPAFAKVWKNKITIARESKPFPRAGKGSIQRHATVQLYEPEITALYSNESFSDDLERLPRQATPFETREFVRKALRLALPSLDENISDDTNIFDLGVDSLSVLALTTTITHGLQSDDGSRDQPITLAPRDVYDNPTITMLASRIYSKMHRKDSVQEEVRTREEVMTDIIKKYTADMPKAAGTPISGSAADEVVILTGSTGSLGTYTLYELISSPTVTKIYCLNRSEGAESRQKSAFENAGLPIDFRKVTFLHTDFARAQFGLSDTVYNELLNAATTFIHNAWSVDFNHPLEGFEQTHIAGTRRVVEFSLSSRFCAQIVFISSIASVANWPAIGSGPVPERFLEDNRAPLPQGYGESKHVASRILAYASQHRGIPVSIVRCGQLAGPRHESGVWNRHEWLPSIVHTSKSMGIVPRNLGNQDLVDWVPMDAAGRTVFEIATKRQTGHDDNLLDVFHVTNPRVVSWNSLIGTIQDFYSQQGKPLRDVSFDEWLAALKAVPLTKEEAVDKPGIKLIDFYEGLSHEGVALPEMSTKHTEEVSDCLHTLGPVSQGLFTTWMKQWKF</sequence>
<dbReference type="Proteomes" id="UP000240883">
    <property type="component" value="Unassembled WGS sequence"/>
</dbReference>
<protein>
    <submittedName>
        <fullName evidence="5">Putative nonribosomal peptide synthetase</fullName>
    </submittedName>
</protein>
<keyword evidence="1" id="KW-0596">Phosphopantetheine</keyword>
<comment type="similarity">
    <text evidence="3">Belongs to the NRP synthetase family.</text>
</comment>
<dbReference type="InterPro" id="IPR006162">
    <property type="entry name" value="Ppantetheine_attach_site"/>
</dbReference>
<dbReference type="InterPro" id="IPR042099">
    <property type="entry name" value="ANL_N_sf"/>
</dbReference>
<dbReference type="InterPro" id="IPR036736">
    <property type="entry name" value="ACP-like_sf"/>
</dbReference>
<dbReference type="Gene3D" id="3.40.50.12780">
    <property type="entry name" value="N-terminal domain of ligase-like"/>
    <property type="match status" value="1"/>
</dbReference>
<dbReference type="InterPro" id="IPR036291">
    <property type="entry name" value="NAD(P)-bd_dom_sf"/>
</dbReference>
<dbReference type="Gene3D" id="1.10.1200.10">
    <property type="entry name" value="ACP-like"/>
    <property type="match status" value="1"/>
</dbReference>
<evidence type="ECO:0000256" key="3">
    <source>
        <dbReference type="ARBA" id="ARBA00029454"/>
    </source>
</evidence>
<dbReference type="SUPFAM" id="SSF51735">
    <property type="entry name" value="NAD(P)-binding Rossmann-fold domains"/>
    <property type="match status" value="1"/>
</dbReference>
<dbReference type="Pfam" id="PF00501">
    <property type="entry name" value="AMP-binding"/>
    <property type="match status" value="1"/>
</dbReference>
<dbReference type="PROSITE" id="PS50075">
    <property type="entry name" value="CARRIER"/>
    <property type="match status" value="1"/>
</dbReference>
<evidence type="ECO:0000313" key="5">
    <source>
        <dbReference type="EMBL" id="PSN73345.1"/>
    </source>
</evidence>
<dbReference type="GO" id="GO:0031177">
    <property type="term" value="F:phosphopantetheine binding"/>
    <property type="evidence" value="ECO:0007669"/>
    <property type="project" value="InterPro"/>
</dbReference>
<dbReference type="InterPro" id="IPR013120">
    <property type="entry name" value="FAR_NAD-bd"/>
</dbReference>
<dbReference type="STRING" id="1448308.A0A2T2P6K9"/>
<dbReference type="InterPro" id="IPR051414">
    <property type="entry name" value="Adenylate-forming_Reductase"/>
</dbReference>
<dbReference type="InterPro" id="IPR020845">
    <property type="entry name" value="AMP-binding_CS"/>
</dbReference>
<evidence type="ECO:0000259" key="4">
    <source>
        <dbReference type="PROSITE" id="PS50075"/>
    </source>
</evidence>
<accession>A0A2T2P6K9</accession>
<dbReference type="EMBL" id="KZ678129">
    <property type="protein sequence ID" value="PSN73345.1"/>
    <property type="molecule type" value="Genomic_DNA"/>
</dbReference>
<dbReference type="OrthoDB" id="429813at2759"/>
<dbReference type="Gene3D" id="3.40.50.720">
    <property type="entry name" value="NAD(P)-binding Rossmann-like Domain"/>
    <property type="match status" value="1"/>
</dbReference>
<dbReference type="InterPro" id="IPR020806">
    <property type="entry name" value="PKS_PP-bd"/>
</dbReference>
<dbReference type="Pfam" id="PF23562">
    <property type="entry name" value="AMP-binding_C_3"/>
    <property type="match status" value="1"/>
</dbReference>
<evidence type="ECO:0000313" key="6">
    <source>
        <dbReference type="Proteomes" id="UP000240883"/>
    </source>
</evidence>
<dbReference type="SMART" id="SM00823">
    <property type="entry name" value="PKS_PP"/>
    <property type="match status" value="1"/>
</dbReference>
<dbReference type="AlphaFoldDB" id="A0A2T2P6K9"/>
<organism evidence="5 6">
    <name type="scientific">Corynespora cassiicola Philippines</name>
    <dbReference type="NCBI Taxonomy" id="1448308"/>
    <lineage>
        <taxon>Eukaryota</taxon>
        <taxon>Fungi</taxon>
        <taxon>Dikarya</taxon>
        <taxon>Ascomycota</taxon>
        <taxon>Pezizomycotina</taxon>
        <taxon>Dothideomycetes</taxon>
        <taxon>Pleosporomycetidae</taxon>
        <taxon>Pleosporales</taxon>
        <taxon>Corynesporascaceae</taxon>
        <taxon>Corynespora</taxon>
    </lineage>
</organism>
<gene>
    <name evidence="5" type="ORF">BS50DRAFT_653815</name>
</gene>
<dbReference type="SUPFAM" id="SSF47336">
    <property type="entry name" value="ACP-like"/>
    <property type="match status" value="1"/>
</dbReference>
<dbReference type="PANTHER" id="PTHR43439">
    <property type="entry name" value="PHENYLACETATE-COENZYME A LIGASE"/>
    <property type="match status" value="1"/>
</dbReference>
<dbReference type="Pfam" id="PF07993">
    <property type="entry name" value="NAD_binding_4"/>
    <property type="match status" value="1"/>
</dbReference>
<dbReference type="PROSITE" id="PS00012">
    <property type="entry name" value="PHOSPHOPANTETHEINE"/>
    <property type="match status" value="1"/>
</dbReference>
<name>A0A2T2P6K9_CORCC</name>
<dbReference type="SUPFAM" id="SSF56801">
    <property type="entry name" value="Acetyl-CoA synthetase-like"/>
    <property type="match status" value="1"/>
</dbReference>
<dbReference type="PROSITE" id="PS00455">
    <property type="entry name" value="AMP_BINDING"/>
    <property type="match status" value="1"/>
</dbReference>